<dbReference type="GO" id="GO:0006260">
    <property type="term" value="P:DNA replication"/>
    <property type="evidence" value="ECO:0007669"/>
    <property type="project" value="InterPro"/>
</dbReference>
<comment type="subunit">
    <text evidence="6">DNA polymerase III contains a core (composed of alpha, epsilon and theta chains) that associates with a tau subunit. This core dimerizes to form the POLIII' complex. PolIII' associates with the gamma complex (composed of gamma, delta, delta', psi and chi chains) and with the beta chain to form the complete DNA polymerase III complex.</text>
</comment>
<dbReference type="SUPFAM" id="SSF53098">
    <property type="entry name" value="Ribonuclease H-like"/>
    <property type="match status" value="1"/>
</dbReference>
<keyword evidence="4" id="KW-0269">Exonuclease</keyword>
<dbReference type="Gene3D" id="3.30.420.10">
    <property type="entry name" value="Ribonuclease H-like superfamily/Ribonuclease H"/>
    <property type="match status" value="1"/>
</dbReference>
<dbReference type="EC" id="2.7.7.7" evidence="1"/>
<evidence type="ECO:0000259" key="9">
    <source>
        <dbReference type="SMART" id="SM00091"/>
    </source>
</evidence>
<evidence type="ECO:0000313" key="13">
    <source>
        <dbReference type="Proteomes" id="UP000065734"/>
    </source>
</evidence>
<evidence type="ECO:0000256" key="4">
    <source>
        <dbReference type="ARBA" id="ARBA00022839"/>
    </source>
</evidence>
<comment type="catalytic activity">
    <reaction evidence="7">
        <text>DNA(n) + a 2'-deoxyribonucleoside 5'-triphosphate = DNA(n+1) + diphosphate</text>
        <dbReference type="Rhea" id="RHEA:22508"/>
        <dbReference type="Rhea" id="RHEA-COMP:17339"/>
        <dbReference type="Rhea" id="RHEA-COMP:17340"/>
        <dbReference type="ChEBI" id="CHEBI:33019"/>
        <dbReference type="ChEBI" id="CHEBI:61560"/>
        <dbReference type="ChEBI" id="CHEBI:173112"/>
        <dbReference type="EC" id="2.7.7.7"/>
    </reaction>
</comment>
<dbReference type="Gene3D" id="3.30.450.20">
    <property type="entry name" value="PAS domain"/>
    <property type="match status" value="1"/>
</dbReference>
<evidence type="ECO:0000256" key="7">
    <source>
        <dbReference type="ARBA" id="ARBA00049244"/>
    </source>
</evidence>
<keyword evidence="12" id="KW-0548">Nucleotidyltransferase</keyword>
<reference evidence="11" key="1">
    <citation type="journal article" date="2015" name="Genome Announc.">
        <title>Complete Genome Sequence of the Bacteriochlorophyll b-Producing Photosynthetic Bacterium Blastochloris viridis.</title>
        <authorList>
            <person name="Tsukatani Y."/>
            <person name="Hirose Y."/>
            <person name="Harada J."/>
            <person name="Misawa N."/>
            <person name="Mori K."/>
            <person name="Inoue K."/>
            <person name="Tamiaki H."/>
        </authorList>
    </citation>
    <scope>NUCLEOTIDE SEQUENCE [LARGE SCALE GENOMIC DNA]</scope>
    <source>
        <strain evidence="11">DSM 133</strain>
    </source>
</reference>
<dbReference type="PANTHER" id="PTHR30231">
    <property type="entry name" value="DNA POLYMERASE III SUBUNIT EPSILON"/>
    <property type="match status" value="1"/>
</dbReference>
<dbReference type="NCBIfam" id="TIGR00573">
    <property type="entry name" value="dnaq"/>
    <property type="match status" value="1"/>
</dbReference>
<dbReference type="PATRIC" id="fig|1079.6.peg.649"/>
<keyword evidence="3" id="KW-0378">Hydrolase</keyword>
<dbReference type="GO" id="GO:0003677">
    <property type="term" value="F:DNA binding"/>
    <property type="evidence" value="ECO:0007669"/>
    <property type="project" value="InterPro"/>
</dbReference>
<sequence length="485" mass="51555">MQPRTLVLAVVGGLSVAGAAVATAAILAVAHAAGVPPAQAGLHVSVVAGGGLLAGAAGWLLLRAKLVLPLEALTRELRLLKDNPQPRALDLAGGHALGTLPADIDGLFGKLQTSREVTAAAIAAATKRAEEQRSRLEAILVDLAEGVVVCNLDHRILLYNQAARRLLHRPAGLGLDRPLFGVLAEEPIRQTLEMLRRSASDASPVLRIHRCVVPTLDADIWLKARLGLVHEPSGEVSGYVLTFTETAEGTAPAASPIERIAPRPEFYDFDLFKPAGTSLADTPLRKMAFVVFDTETTGLDPDGGDELLSIGAVRVVNGRLLTGETFEQLIDPGRTIPPASIKFHGITADMVAGQPAAREALPRFKAFADDAVLVAYNIAFDMAFLTKREAEAGVAFDNPVLDALLLAAHVFPDQPDHSLSAMAHRLGVDVKGRHTALGDAVATARLWVKLLNMMEMRGLATFGQAVEISQRMMKQRQAQTPGVGW</sequence>
<organism evidence="12 13">
    <name type="scientific">Blastochloris viridis</name>
    <name type="common">Rhodopseudomonas viridis</name>
    <dbReference type="NCBI Taxonomy" id="1079"/>
    <lineage>
        <taxon>Bacteria</taxon>
        <taxon>Pseudomonadati</taxon>
        <taxon>Pseudomonadota</taxon>
        <taxon>Alphaproteobacteria</taxon>
        <taxon>Hyphomicrobiales</taxon>
        <taxon>Blastochloridaceae</taxon>
        <taxon>Blastochloris</taxon>
    </lineage>
</organism>
<dbReference type="CDD" id="cd06127">
    <property type="entry name" value="DEDDh"/>
    <property type="match status" value="1"/>
</dbReference>
<proteinExistence type="predicted"/>
<dbReference type="EMBL" id="LN907867">
    <property type="protein sequence ID" value="CUU41086.1"/>
    <property type="molecule type" value="Genomic_DNA"/>
</dbReference>
<gene>
    <name evidence="12" type="primary">polC_2</name>
    <name evidence="11" type="ORF">BV133_705</name>
    <name evidence="12" type="ORF">BVIRIDIS_00730</name>
</gene>
<feature type="domain" description="Exonuclease" evidence="10">
    <location>
        <begin position="288"/>
        <end position="456"/>
    </location>
</feature>
<dbReference type="InterPro" id="IPR013520">
    <property type="entry name" value="Ribonucl_H"/>
</dbReference>
<dbReference type="CDD" id="cd00130">
    <property type="entry name" value="PAS"/>
    <property type="match status" value="1"/>
</dbReference>
<feature type="transmembrane region" description="Helical" evidence="8">
    <location>
        <begin position="42"/>
        <end position="62"/>
    </location>
</feature>
<dbReference type="InterPro" id="IPR036397">
    <property type="entry name" value="RNaseH_sf"/>
</dbReference>
<evidence type="ECO:0000313" key="12">
    <source>
        <dbReference type="EMBL" id="CUU41086.1"/>
    </source>
</evidence>
<evidence type="ECO:0000256" key="1">
    <source>
        <dbReference type="ARBA" id="ARBA00012417"/>
    </source>
</evidence>
<evidence type="ECO:0000256" key="6">
    <source>
        <dbReference type="ARBA" id="ARBA00026073"/>
    </source>
</evidence>
<dbReference type="Pfam" id="PF00929">
    <property type="entry name" value="RNase_T"/>
    <property type="match status" value="1"/>
</dbReference>
<dbReference type="SMART" id="SM00091">
    <property type="entry name" value="PAS"/>
    <property type="match status" value="1"/>
</dbReference>
<dbReference type="InterPro" id="IPR006054">
    <property type="entry name" value="DnaQ"/>
</dbReference>
<keyword evidence="8" id="KW-0472">Membrane</keyword>
<dbReference type="RefSeq" id="WP_055036384.1">
    <property type="nucleotide sequence ID" value="NZ_AP014854.2"/>
</dbReference>
<keyword evidence="8" id="KW-0812">Transmembrane</keyword>
<dbReference type="GO" id="GO:0008408">
    <property type="term" value="F:3'-5' exonuclease activity"/>
    <property type="evidence" value="ECO:0007669"/>
    <property type="project" value="TreeGrafter"/>
</dbReference>
<dbReference type="SUPFAM" id="SSF55785">
    <property type="entry name" value="PYP-like sensor domain (PAS domain)"/>
    <property type="match status" value="1"/>
</dbReference>
<dbReference type="PANTHER" id="PTHR30231:SF4">
    <property type="entry name" value="PROTEIN NEN2"/>
    <property type="match status" value="1"/>
</dbReference>
<protein>
    <recommendedName>
        <fullName evidence="1">DNA-directed DNA polymerase</fullName>
        <ecNumber evidence="1">2.7.7.7</ecNumber>
    </recommendedName>
</protein>
<dbReference type="AlphaFoldDB" id="A0A0H5BNV5"/>
<dbReference type="STRING" id="1079.BVIR_629"/>
<keyword evidence="8" id="KW-1133">Transmembrane helix</keyword>
<dbReference type="Proteomes" id="UP000065734">
    <property type="component" value="Chromosome I"/>
</dbReference>
<dbReference type="KEGG" id="bvr:BVIR_629"/>
<dbReference type="OrthoDB" id="9808528at2"/>
<feature type="domain" description="PAS" evidence="9">
    <location>
        <begin position="134"/>
        <end position="200"/>
    </location>
</feature>
<dbReference type="EMBL" id="AP014854">
    <property type="protein sequence ID" value="BAR98298.1"/>
    <property type="molecule type" value="Genomic_DNA"/>
</dbReference>
<evidence type="ECO:0000259" key="10">
    <source>
        <dbReference type="SMART" id="SM00479"/>
    </source>
</evidence>
<dbReference type="GO" id="GO:0005829">
    <property type="term" value="C:cytosol"/>
    <property type="evidence" value="ECO:0007669"/>
    <property type="project" value="TreeGrafter"/>
</dbReference>
<comment type="function">
    <text evidence="5">DNA polymerase III is a complex, multichain enzyme responsible for most of the replicative synthesis in bacteria. The epsilon subunit contain the editing function and is a proofreading 3'-5' exonuclease.</text>
</comment>
<evidence type="ECO:0000256" key="5">
    <source>
        <dbReference type="ARBA" id="ARBA00025483"/>
    </source>
</evidence>
<dbReference type="InterPro" id="IPR000014">
    <property type="entry name" value="PAS"/>
</dbReference>
<dbReference type="InterPro" id="IPR035965">
    <property type="entry name" value="PAS-like_dom_sf"/>
</dbReference>
<accession>A0A0H5BNV5</accession>
<evidence type="ECO:0000313" key="11">
    <source>
        <dbReference type="EMBL" id="BAR98298.1"/>
    </source>
</evidence>
<reference evidence="12" key="2">
    <citation type="submission" date="2015-11" db="EMBL/GenBank/DDBJ databases">
        <authorList>
            <person name="Zhang Y."/>
            <person name="Guo Z."/>
        </authorList>
    </citation>
    <scope>NUCLEOTIDE SEQUENCE</scope>
    <source>
        <strain evidence="12">1</strain>
    </source>
</reference>
<keyword evidence="13" id="KW-1185">Reference proteome</keyword>
<evidence type="ECO:0000256" key="2">
    <source>
        <dbReference type="ARBA" id="ARBA00022722"/>
    </source>
</evidence>
<dbReference type="FunFam" id="3.30.420.10:FF:000045">
    <property type="entry name" value="3'-5' exonuclease DinG"/>
    <property type="match status" value="1"/>
</dbReference>
<keyword evidence="2" id="KW-0540">Nuclease</keyword>
<evidence type="ECO:0000256" key="8">
    <source>
        <dbReference type="SAM" id="Phobius"/>
    </source>
</evidence>
<dbReference type="GO" id="GO:0006355">
    <property type="term" value="P:regulation of DNA-templated transcription"/>
    <property type="evidence" value="ECO:0007669"/>
    <property type="project" value="InterPro"/>
</dbReference>
<reference evidence="13" key="3">
    <citation type="journal article" date="2016" name="Genome Announc.">
        <title>Revised genome sequence of the purple photosynthetic bacterium Blastochloris viridis.</title>
        <authorList>
            <person name="Liu L.N."/>
            <person name="Faulkner M."/>
            <person name="Liu X."/>
            <person name="Huang F."/>
            <person name="Darby A.C."/>
            <person name="Hall N."/>
        </authorList>
    </citation>
    <scope>NUCLEOTIDE SEQUENCE [LARGE SCALE GENOMIC DNA]</scope>
    <source>
        <strain evidence="13">ATCC 19567 / DSM 133 / F</strain>
    </source>
</reference>
<dbReference type="InterPro" id="IPR012337">
    <property type="entry name" value="RNaseH-like_sf"/>
</dbReference>
<evidence type="ECO:0000256" key="3">
    <source>
        <dbReference type="ARBA" id="ARBA00022801"/>
    </source>
</evidence>
<keyword evidence="12" id="KW-0808">Transferase</keyword>
<dbReference type="Pfam" id="PF00989">
    <property type="entry name" value="PAS"/>
    <property type="match status" value="1"/>
</dbReference>
<dbReference type="GO" id="GO:0003887">
    <property type="term" value="F:DNA-directed DNA polymerase activity"/>
    <property type="evidence" value="ECO:0007669"/>
    <property type="project" value="UniProtKB-EC"/>
</dbReference>
<dbReference type="SMART" id="SM00479">
    <property type="entry name" value="EXOIII"/>
    <property type="match status" value="1"/>
</dbReference>
<dbReference type="InterPro" id="IPR013767">
    <property type="entry name" value="PAS_fold"/>
</dbReference>
<name>A0A0H5BNV5_BLAVI</name>